<dbReference type="InterPro" id="IPR006197">
    <property type="entry name" value="Peptidase_S24_LexA"/>
</dbReference>
<dbReference type="EMBL" id="FMBL01000001">
    <property type="protein sequence ID" value="SCC79144.1"/>
    <property type="molecule type" value="Genomic_DNA"/>
</dbReference>
<dbReference type="RefSeq" id="WP_260281727.1">
    <property type="nucleotide sequence ID" value="NZ_JACHWK010000001.1"/>
</dbReference>
<evidence type="ECO:0000256" key="4">
    <source>
        <dbReference type="ARBA" id="ARBA00022813"/>
    </source>
</evidence>
<keyword evidence="3 7" id="KW-0378">Hydrolase</keyword>
<evidence type="ECO:0000313" key="10">
    <source>
        <dbReference type="EMBL" id="SCC79144.1"/>
    </source>
</evidence>
<protein>
    <submittedName>
        <fullName evidence="10">DNA polymerase V</fullName>
    </submittedName>
</protein>
<dbReference type="PANTHER" id="PTHR33516">
    <property type="entry name" value="LEXA REPRESSOR"/>
    <property type="match status" value="1"/>
</dbReference>
<evidence type="ECO:0000256" key="5">
    <source>
        <dbReference type="ARBA" id="ARBA00023204"/>
    </source>
</evidence>
<keyword evidence="5" id="KW-0234">DNA repair</keyword>
<dbReference type="CDD" id="cd06529">
    <property type="entry name" value="S24_LexA-like"/>
    <property type="match status" value="1"/>
</dbReference>
<dbReference type="InterPro" id="IPR050077">
    <property type="entry name" value="LexA_repressor"/>
</dbReference>
<dbReference type="GO" id="GO:0016787">
    <property type="term" value="F:hydrolase activity"/>
    <property type="evidence" value="ECO:0007669"/>
    <property type="project" value="UniProtKB-KW"/>
</dbReference>
<evidence type="ECO:0000313" key="11">
    <source>
        <dbReference type="Proteomes" id="UP000242610"/>
    </source>
</evidence>
<evidence type="ECO:0000256" key="1">
    <source>
        <dbReference type="ARBA" id="ARBA00007484"/>
    </source>
</evidence>
<keyword evidence="4 7" id="KW-0068">Autocatalytic cleavage</keyword>
<dbReference type="PRINTS" id="PR00726">
    <property type="entry name" value="LEXASERPTASE"/>
</dbReference>
<name>A0A1C4H2B9_9BIFI</name>
<dbReference type="Pfam" id="PF00717">
    <property type="entry name" value="Peptidase_S24"/>
    <property type="match status" value="1"/>
</dbReference>
<dbReference type="GO" id="GO:0003677">
    <property type="term" value="F:DNA binding"/>
    <property type="evidence" value="ECO:0007669"/>
    <property type="project" value="InterPro"/>
</dbReference>
<reference evidence="11" key="1">
    <citation type="submission" date="2016-08" db="EMBL/GenBank/DDBJ databases">
        <authorList>
            <person name="Varghese N."/>
            <person name="Submissions Spin"/>
        </authorList>
    </citation>
    <scope>NUCLEOTIDE SEQUENCE [LARGE SCALE GENOMIC DNA]</scope>
    <source>
        <strain evidence="11">R-52791</strain>
    </source>
</reference>
<dbReference type="InterPro" id="IPR015927">
    <property type="entry name" value="Peptidase_S24_S26A/B/C"/>
</dbReference>
<evidence type="ECO:0000256" key="3">
    <source>
        <dbReference type="ARBA" id="ARBA00022801"/>
    </source>
</evidence>
<dbReference type="NCBIfam" id="NF007621">
    <property type="entry name" value="PRK10276.1"/>
    <property type="match status" value="1"/>
</dbReference>
<dbReference type="InterPro" id="IPR039418">
    <property type="entry name" value="LexA-like"/>
</dbReference>
<evidence type="ECO:0000256" key="8">
    <source>
        <dbReference type="SAM" id="MobiDB-lite"/>
    </source>
</evidence>
<evidence type="ECO:0000256" key="2">
    <source>
        <dbReference type="ARBA" id="ARBA00022763"/>
    </source>
</evidence>
<keyword evidence="11" id="KW-1185">Reference proteome</keyword>
<dbReference type="GO" id="GO:0006355">
    <property type="term" value="P:regulation of DNA-templated transcription"/>
    <property type="evidence" value="ECO:0007669"/>
    <property type="project" value="InterPro"/>
</dbReference>
<organism evidence="10 11">
    <name type="scientific">Bifidobacterium commune</name>
    <dbReference type="NCBI Taxonomy" id="1505727"/>
    <lineage>
        <taxon>Bacteria</taxon>
        <taxon>Bacillati</taxon>
        <taxon>Actinomycetota</taxon>
        <taxon>Actinomycetes</taxon>
        <taxon>Bifidobacteriales</taxon>
        <taxon>Bifidobacteriaceae</taxon>
        <taxon>Bifidobacterium</taxon>
    </lineage>
</organism>
<evidence type="ECO:0000259" key="9">
    <source>
        <dbReference type="Pfam" id="PF00717"/>
    </source>
</evidence>
<dbReference type="InterPro" id="IPR036286">
    <property type="entry name" value="LexA/Signal_pep-like_sf"/>
</dbReference>
<dbReference type="STRING" id="1505727.GA0061077_0596"/>
<dbReference type="GO" id="GO:0009432">
    <property type="term" value="P:SOS response"/>
    <property type="evidence" value="ECO:0007669"/>
    <property type="project" value="UniProtKB-KW"/>
</dbReference>
<accession>A0A1C4H2B9</accession>
<sequence>MITSQTLANMSGTRRRDCRATTVFRSALAPRPIPIAMESVHAGFPSVAQDYFAGDFSFDEQIIRNPDTTFIITVAGDSMEGAGIWDGDLLVVDRSLEPQADDVVVAVLDEELTVKRLVMQGSRPILHPENPRYPDFSPQNAQDLVIWGVVVGNFHSQARSTRFGSPLPGVTRPGMSRPQTYHHNEANSVIDEAQNSRNSSGRAAIYPFPDAADSKGLR</sequence>
<dbReference type="SUPFAM" id="SSF51306">
    <property type="entry name" value="LexA/Signal peptidase"/>
    <property type="match status" value="1"/>
</dbReference>
<dbReference type="GO" id="GO:0006281">
    <property type="term" value="P:DNA repair"/>
    <property type="evidence" value="ECO:0007669"/>
    <property type="project" value="UniProtKB-KW"/>
</dbReference>
<dbReference type="Gene3D" id="2.10.109.10">
    <property type="entry name" value="Umud Fragment, subunit A"/>
    <property type="match status" value="1"/>
</dbReference>
<feature type="region of interest" description="Disordered" evidence="8">
    <location>
        <begin position="193"/>
        <end position="218"/>
    </location>
</feature>
<dbReference type="PANTHER" id="PTHR33516:SF2">
    <property type="entry name" value="LEXA REPRESSOR-RELATED"/>
    <property type="match status" value="1"/>
</dbReference>
<comment type="similarity">
    <text evidence="1 7">Belongs to the peptidase S24 family.</text>
</comment>
<keyword evidence="6" id="KW-0742">SOS response</keyword>
<feature type="domain" description="Peptidase S24/S26A/S26B/S26C" evidence="9">
    <location>
        <begin position="37"/>
        <end position="151"/>
    </location>
</feature>
<gene>
    <name evidence="10" type="ORF">GA0061077_0596</name>
</gene>
<evidence type="ECO:0000256" key="7">
    <source>
        <dbReference type="RuleBase" id="RU003991"/>
    </source>
</evidence>
<keyword evidence="2" id="KW-0227">DNA damage</keyword>
<feature type="region of interest" description="Disordered" evidence="8">
    <location>
        <begin position="161"/>
        <end position="181"/>
    </location>
</feature>
<evidence type="ECO:0000256" key="6">
    <source>
        <dbReference type="ARBA" id="ARBA00023236"/>
    </source>
</evidence>
<dbReference type="Proteomes" id="UP000242610">
    <property type="component" value="Unassembled WGS sequence"/>
</dbReference>
<dbReference type="AlphaFoldDB" id="A0A1C4H2B9"/>
<proteinExistence type="inferred from homology"/>